<evidence type="ECO:0000256" key="4">
    <source>
        <dbReference type="ARBA" id="ARBA00022729"/>
    </source>
</evidence>
<dbReference type="Gene3D" id="3.30.1120.10">
    <property type="match status" value="1"/>
</dbReference>
<evidence type="ECO:0000256" key="2">
    <source>
        <dbReference type="ARBA" id="ARBA00008779"/>
    </source>
</evidence>
<dbReference type="SUPFAM" id="SSF53649">
    <property type="entry name" value="Alkaline phosphatase-like"/>
    <property type="match status" value="1"/>
</dbReference>
<dbReference type="Gene3D" id="3.40.720.10">
    <property type="entry name" value="Alkaline Phosphatase, subunit A"/>
    <property type="match status" value="1"/>
</dbReference>
<name>A0A2U2BC11_9BACT</name>
<gene>
    <name evidence="8" type="ORF">DDZ16_03170</name>
</gene>
<comment type="similarity">
    <text evidence="2">Belongs to the sulfatase family.</text>
</comment>
<dbReference type="OrthoDB" id="9765065at2"/>
<evidence type="ECO:0000256" key="3">
    <source>
        <dbReference type="ARBA" id="ARBA00022723"/>
    </source>
</evidence>
<evidence type="ECO:0000256" key="1">
    <source>
        <dbReference type="ARBA" id="ARBA00001913"/>
    </source>
</evidence>
<comment type="cofactor">
    <cofactor evidence="1">
        <name>Ca(2+)</name>
        <dbReference type="ChEBI" id="CHEBI:29108"/>
    </cofactor>
</comment>
<evidence type="ECO:0000313" key="8">
    <source>
        <dbReference type="EMBL" id="PWE00614.1"/>
    </source>
</evidence>
<dbReference type="EMBL" id="QEWP01000002">
    <property type="protein sequence ID" value="PWE00614.1"/>
    <property type="molecule type" value="Genomic_DNA"/>
</dbReference>
<dbReference type="GO" id="GO:0046872">
    <property type="term" value="F:metal ion binding"/>
    <property type="evidence" value="ECO:0007669"/>
    <property type="project" value="UniProtKB-KW"/>
</dbReference>
<keyword evidence="6" id="KW-0106">Calcium</keyword>
<organism evidence="8 9">
    <name type="scientific">Marinilabilia rubra</name>
    <dbReference type="NCBI Taxonomy" id="2162893"/>
    <lineage>
        <taxon>Bacteria</taxon>
        <taxon>Pseudomonadati</taxon>
        <taxon>Bacteroidota</taxon>
        <taxon>Bacteroidia</taxon>
        <taxon>Marinilabiliales</taxon>
        <taxon>Marinilabiliaceae</taxon>
        <taxon>Marinilabilia</taxon>
    </lineage>
</organism>
<evidence type="ECO:0000256" key="6">
    <source>
        <dbReference type="ARBA" id="ARBA00022837"/>
    </source>
</evidence>
<protein>
    <recommendedName>
        <fullName evidence="7">Sulfatase N-terminal domain-containing protein</fullName>
    </recommendedName>
</protein>
<sequence length="469" mass="54676">MSKQLVLFAAFTLALISYSNRSEASKKSKESRLPNIVLLIGDDHGYPYFGFNDAGYMHTPNMDKLAERGTVFTNGYVPVAHCAPSLRTLMTGILPTEYDHWKNQKKVSLMETSEYQNLDADERKEWEEDFTYQSMKYYETLPRLLKQKGYKTWQGGKWWEFSYQVGGFDEGMTKGWTKEQKESDPEFFLTLMGGDGTELVRKTMDPVYDFIDKNKEGPFFLWFAPELPHWPFNAPQKYYDLYEGKGMTESAKKYYANCSWWDDGVGILMDYMEKKGLMENTIFIYVNDNGWEQAPNQEFRHDEYTWHLGGERGKGSFYDPSFRTPIIFSWPGKIETGVRKQDFMHSADITATILNYVGINIPDNFYGTSYTDVISGKENGKRDVIIGEIDNIRSAEAQVFGGDRTEGYFLRSRDWFFTWNKTKKEINLYNMHNDPFNFINLAAKYPEVIEEYKTQVDGWIKKYGSKAEF</sequence>
<dbReference type="GO" id="GO:0004065">
    <property type="term" value="F:arylsulfatase activity"/>
    <property type="evidence" value="ECO:0007669"/>
    <property type="project" value="TreeGrafter"/>
</dbReference>
<feature type="domain" description="Sulfatase N-terminal" evidence="7">
    <location>
        <begin position="34"/>
        <end position="359"/>
    </location>
</feature>
<evidence type="ECO:0000256" key="5">
    <source>
        <dbReference type="ARBA" id="ARBA00022801"/>
    </source>
</evidence>
<proteinExistence type="inferred from homology"/>
<dbReference type="Pfam" id="PF00884">
    <property type="entry name" value="Sulfatase"/>
    <property type="match status" value="1"/>
</dbReference>
<keyword evidence="5" id="KW-0378">Hydrolase</keyword>
<dbReference type="InterPro" id="IPR050738">
    <property type="entry name" value="Sulfatase"/>
</dbReference>
<keyword evidence="4" id="KW-0732">Signal</keyword>
<keyword evidence="3" id="KW-0479">Metal-binding</keyword>
<dbReference type="Proteomes" id="UP000244956">
    <property type="component" value="Unassembled WGS sequence"/>
</dbReference>
<dbReference type="PANTHER" id="PTHR42693:SF42">
    <property type="entry name" value="ARYLSULFATASE G"/>
    <property type="match status" value="1"/>
</dbReference>
<dbReference type="PANTHER" id="PTHR42693">
    <property type="entry name" value="ARYLSULFATASE FAMILY MEMBER"/>
    <property type="match status" value="1"/>
</dbReference>
<dbReference type="InterPro" id="IPR000917">
    <property type="entry name" value="Sulfatase_N"/>
</dbReference>
<keyword evidence="9" id="KW-1185">Reference proteome</keyword>
<accession>A0A2U2BC11</accession>
<dbReference type="RefSeq" id="WP_109262986.1">
    <property type="nucleotide sequence ID" value="NZ_QEWP01000002.1"/>
</dbReference>
<evidence type="ECO:0000259" key="7">
    <source>
        <dbReference type="Pfam" id="PF00884"/>
    </source>
</evidence>
<evidence type="ECO:0000313" key="9">
    <source>
        <dbReference type="Proteomes" id="UP000244956"/>
    </source>
</evidence>
<dbReference type="AlphaFoldDB" id="A0A2U2BC11"/>
<comment type="caution">
    <text evidence="8">The sequence shown here is derived from an EMBL/GenBank/DDBJ whole genome shotgun (WGS) entry which is preliminary data.</text>
</comment>
<dbReference type="InterPro" id="IPR017850">
    <property type="entry name" value="Alkaline_phosphatase_core_sf"/>
</dbReference>
<reference evidence="8 9" key="1">
    <citation type="submission" date="2018-05" db="EMBL/GenBank/DDBJ databases">
        <title>Marinilabilia rubrum sp. nov., isolated from saltern sediment.</title>
        <authorList>
            <person name="Zhang R."/>
        </authorList>
    </citation>
    <scope>NUCLEOTIDE SEQUENCE [LARGE SCALE GENOMIC DNA]</scope>
    <source>
        <strain evidence="8 9">WTE16</strain>
    </source>
</reference>